<name>A0ACC2B949_DIPCM</name>
<evidence type="ECO:0000313" key="1">
    <source>
        <dbReference type="EMBL" id="KAJ7526240.1"/>
    </source>
</evidence>
<dbReference type="EMBL" id="CM055108">
    <property type="protein sequence ID" value="KAJ7526240.1"/>
    <property type="molecule type" value="Genomic_DNA"/>
</dbReference>
<evidence type="ECO:0000313" key="2">
    <source>
        <dbReference type="Proteomes" id="UP001162992"/>
    </source>
</evidence>
<keyword evidence="2" id="KW-1185">Reference proteome</keyword>
<reference evidence="2" key="1">
    <citation type="journal article" date="2024" name="Proc. Natl. Acad. Sci. U.S.A.">
        <title>Extraordinary preservation of gene collinearity over three hundred million years revealed in homosporous lycophytes.</title>
        <authorList>
            <person name="Li C."/>
            <person name="Wickell D."/>
            <person name="Kuo L.Y."/>
            <person name="Chen X."/>
            <person name="Nie B."/>
            <person name="Liao X."/>
            <person name="Peng D."/>
            <person name="Ji J."/>
            <person name="Jenkins J."/>
            <person name="Williams M."/>
            <person name="Shu S."/>
            <person name="Plott C."/>
            <person name="Barry K."/>
            <person name="Rajasekar S."/>
            <person name="Grimwood J."/>
            <person name="Han X."/>
            <person name="Sun S."/>
            <person name="Hou Z."/>
            <person name="He W."/>
            <person name="Dai G."/>
            <person name="Sun C."/>
            <person name="Schmutz J."/>
            <person name="Leebens-Mack J.H."/>
            <person name="Li F.W."/>
            <person name="Wang L."/>
        </authorList>
    </citation>
    <scope>NUCLEOTIDE SEQUENCE [LARGE SCALE GENOMIC DNA]</scope>
    <source>
        <strain evidence="2">cv. PW_Plant_1</strain>
    </source>
</reference>
<accession>A0ACC2B949</accession>
<sequence length="181" mass="18093">MMKGSRSMIVLLAILFLIEHKPQGMQLLSSERILTSESITASTLSNGLQVAGSALYQSLPGREALSGTKGGVVSHVERDISLSGSSGTTIGAGSYQSGDQSGSSGSTGGSYQSGEATGSSSSAGGGNSGGQQQGSTETGFTSQQDNGALELTARLKLSAVGAIVMLMPLAISCLLLFAASP</sequence>
<gene>
    <name evidence="1" type="ORF">O6H91_17G089700</name>
</gene>
<proteinExistence type="predicted"/>
<organism evidence="1 2">
    <name type="scientific">Diphasiastrum complanatum</name>
    <name type="common">Issler's clubmoss</name>
    <name type="synonym">Lycopodium complanatum</name>
    <dbReference type="NCBI Taxonomy" id="34168"/>
    <lineage>
        <taxon>Eukaryota</taxon>
        <taxon>Viridiplantae</taxon>
        <taxon>Streptophyta</taxon>
        <taxon>Embryophyta</taxon>
        <taxon>Tracheophyta</taxon>
        <taxon>Lycopodiopsida</taxon>
        <taxon>Lycopodiales</taxon>
        <taxon>Lycopodiaceae</taxon>
        <taxon>Lycopodioideae</taxon>
        <taxon>Diphasiastrum</taxon>
    </lineage>
</organism>
<protein>
    <submittedName>
        <fullName evidence="1">Uncharacterized protein</fullName>
    </submittedName>
</protein>
<dbReference type="Proteomes" id="UP001162992">
    <property type="component" value="Chromosome 17"/>
</dbReference>
<comment type="caution">
    <text evidence="1">The sequence shown here is derived from an EMBL/GenBank/DDBJ whole genome shotgun (WGS) entry which is preliminary data.</text>
</comment>